<keyword evidence="7" id="KW-0479">Metal-binding</keyword>
<dbReference type="InterPro" id="IPR001128">
    <property type="entry name" value="Cyt_P450"/>
</dbReference>
<dbReference type="SUPFAM" id="SSF48264">
    <property type="entry name" value="Cytochrome P450"/>
    <property type="match status" value="1"/>
</dbReference>
<dbReference type="PANTHER" id="PTHR24305">
    <property type="entry name" value="CYTOCHROME P450"/>
    <property type="match status" value="1"/>
</dbReference>
<evidence type="ECO:0000256" key="8">
    <source>
        <dbReference type="ARBA" id="ARBA00022989"/>
    </source>
</evidence>
<comment type="subcellular location">
    <subcellularLocation>
        <location evidence="2">Membrane</location>
    </subcellularLocation>
</comment>
<evidence type="ECO:0000313" key="15">
    <source>
        <dbReference type="Proteomes" id="UP000284706"/>
    </source>
</evidence>
<evidence type="ECO:0000256" key="6">
    <source>
        <dbReference type="ARBA" id="ARBA00022692"/>
    </source>
</evidence>
<evidence type="ECO:0000256" key="3">
    <source>
        <dbReference type="ARBA" id="ARBA00004721"/>
    </source>
</evidence>
<evidence type="ECO:0000256" key="2">
    <source>
        <dbReference type="ARBA" id="ARBA00004370"/>
    </source>
</evidence>
<keyword evidence="8 13" id="KW-1133">Transmembrane helix</keyword>
<evidence type="ECO:0000256" key="9">
    <source>
        <dbReference type="ARBA" id="ARBA00023002"/>
    </source>
</evidence>
<keyword evidence="6 13" id="KW-0812">Transmembrane</keyword>
<evidence type="ECO:0000256" key="4">
    <source>
        <dbReference type="ARBA" id="ARBA00010617"/>
    </source>
</evidence>
<evidence type="ECO:0000256" key="13">
    <source>
        <dbReference type="SAM" id="Phobius"/>
    </source>
</evidence>
<proteinExistence type="inferred from homology"/>
<keyword evidence="15" id="KW-1185">Reference proteome</keyword>
<evidence type="ECO:0000256" key="10">
    <source>
        <dbReference type="ARBA" id="ARBA00023004"/>
    </source>
</evidence>
<evidence type="ECO:0000256" key="11">
    <source>
        <dbReference type="ARBA" id="ARBA00023033"/>
    </source>
</evidence>
<evidence type="ECO:0000256" key="7">
    <source>
        <dbReference type="ARBA" id="ARBA00022723"/>
    </source>
</evidence>
<reference evidence="14 15" key="1">
    <citation type="journal article" date="2018" name="Evol. Lett.">
        <title>Horizontal gene cluster transfer increased hallucinogenic mushroom diversity.</title>
        <authorList>
            <person name="Reynolds H.T."/>
            <person name="Vijayakumar V."/>
            <person name="Gluck-Thaler E."/>
            <person name="Korotkin H.B."/>
            <person name="Matheny P.B."/>
            <person name="Slot J.C."/>
        </authorList>
    </citation>
    <scope>NUCLEOTIDE SEQUENCE [LARGE SCALE GENOMIC DNA]</scope>
    <source>
        <strain evidence="14 15">SRW20</strain>
    </source>
</reference>
<comment type="pathway">
    <text evidence="3">Secondary metabolite biosynthesis; terpenoid biosynthesis.</text>
</comment>
<dbReference type="Proteomes" id="UP000284706">
    <property type="component" value="Unassembled WGS sequence"/>
</dbReference>
<dbReference type="InterPro" id="IPR036396">
    <property type="entry name" value="Cyt_P450_sf"/>
</dbReference>
<dbReference type="STRING" id="231916.A0A409YWT1"/>
<name>A0A409YWT1_9AGAR</name>
<evidence type="ECO:0000256" key="12">
    <source>
        <dbReference type="ARBA" id="ARBA00023136"/>
    </source>
</evidence>
<comment type="cofactor">
    <cofactor evidence="1">
        <name>heme</name>
        <dbReference type="ChEBI" id="CHEBI:30413"/>
    </cofactor>
</comment>
<protein>
    <recommendedName>
        <fullName evidence="16">Cytochrome P450</fullName>
    </recommendedName>
</protein>
<feature type="transmembrane region" description="Helical" evidence="13">
    <location>
        <begin position="6"/>
        <end position="27"/>
    </location>
</feature>
<dbReference type="GO" id="GO:0020037">
    <property type="term" value="F:heme binding"/>
    <property type="evidence" value="ECO:0007669"/>
    <property type="project" value="InterPro"/>
</dbReference>
<keyword evidence="10" id="KW-0408">Iron</keyword>
<dbReference type="EMBL" id="NHYE01000115">
    <property type="protein sequence ID" value="PPR07484.1"/>
    <property type="molecule type" value="Genomic_DNA"/>
</dbReference>
<dbReference type="GO" id="GO:0016020">
    <property type="term" value="C:membrane"/>
    <property type="evidence" value="ECO:0007669"/>
    <property type="project" value="UniProtKB-SubCell"/>
</dbReference>
<evidence type="ECO:0008006" key="16">
    <source>
        <dbReference type="Google" id="ProtNLM"/>
    </source>
</evidence>
<comment type="caution">
    <text evidence="14">The sequence shown here is derived from an EMBL/GenBank/DDBJ whole genome shotgun (WGS) entry which is preliminary data.</text>
</comment>
<dbReference type="GO" id="GO:0004497">
    <property type="term" value="F:monooxygenase activity"/>
    <property type="evidence" value="ECO:0007669"/>
    <property type="project" value="UniProtKB-KW"/>
</dbReference>
<evidence type="ECO:0000313" key="14">
    <source>
        <dbReference type="EMBL" id="PPR07484.1"/>
    </source>
</evidence>
<dbReference type="OrthoDB" id="1470350at2759"/>
<dbReference type="Gene3D" id="1.10.630.10">
    <property type="entry name" value="Cytochrome P450"/>
    <property type="match status" value="1"/>
</dbReference>
<evidence type="ECO:0000256" key="1">
    <source>
        <dbReference type="ARBA" id="ARBA00001971"/>
    </source>
</evidence>
<keyword evidence="5" id="KW-0349">Heme</keyword>
<keyword evidence="12 13" id="KW-0472">Membrane</keyword>
<accession>A0A409YWT1</accession>
<keyword evidence="11" id="KW-0503">Monooxygenase</keyword>
<dbReference type="GO" id="GO:0005506">
    <property type="term" value="F:iron ion binding"/>
    <property type="evidence" value="ECO:0007669"/>
    <property type="project" value="InterPro"/>
</dbReference>
<organism evidence="14 15">
    <name type="scientific">Gymnopilus dilepis</name>
    <dbReference type="NCBI Taxonomy" id="231916"/>
    <lineage>
        <taxon>Eukaryota</taxon>
        <taxon>Fungi</taxon>
        <taxon>Dikarya</taxon>
        <taxon>Basidiomycota</taxon>
        <taxon>Agaricomycotina</taxon>
        <taxon>Agaricomycetes</taxon>
        <taxon>Agaricomycetidae</taxon>
        <taxon>Agaricales</taxon>
        <taxon>Agaricineae</taxon>
        <taxon>Hymenogastraceae</taxon>
        <taxon>Gymnopilus</taxon>
    </lineage>
</organism>
<comment type="similarity">
    <text evidence="4">Belongs to the cytochrome P450 family.</text>
</comment>
<dbReference type="AlphaFoldDB" id="A0A409YWT1"/>
<keyword evidence="9" id="KW-0560">Oxidoreductase</keyword>
<dbReference type="GO" id="GO:0016705">
    <property type="term" value="F:oxidoreductase activity, acting on paired donors, with incorporation or reduction of molecular oxygen"/>
    <property type="evidence" value="ECO:0007669"/>
    <property type="project" value="InterPro"/>
</dbReference>
<dbReference type="PANTHER" id="PTHR24305:SF166">
    <property type="entry name" value="CYTOCHROME P450 12A4, MITOCHONDRIAL-RELATED"/>
    <property type="match status" value="1"/>
</dbReference>
<dbReference type="InParanoid" id="A0A409YWT1"/>
<evidence type="ECO:0000256" key="5">
    <source>
        <dbReference type="ARBA" id="ARBA00022617"/>
    </source>
</evidence>
<dbReference type="InterPro" id="IPR050121">
    <property type="entry name" value="Cytochrome_P450_monoxygenase"/>
</dbReference>
<dbReference type="Pfam" id="PF00067">
    <property type="entry name" value="p450"/>
    <property type="match status" value="1"/>
</dbReference>
<gene>
    <name evidence="14" type="ORF">CVT26_013454</name>
</gene>
<sequence>MTHVQPSARSIISLSAFVVALLIIGFLRRLRRVQRNIGNIPGPHSASWFGNFALLHDATKGWKFFEHIHANYGSICRVTTPIGCNDMLYVTDPMALLHIVRKNEAIFDDPAEIHIMLQMVLGTKGLGSTSGVPDILLLLHIDMSHWGTRVSLELVGQGAVGHSFDPLEIESKPNLYGEDMKQGFVALSTPASRLGMKYILPWVANLRTPAFNRWLLNLVPSSTVAVVRNFIDELDKTSKMLFNSKKKAILQGEDGLSTERGSGTDLMTSLIRDYVLSERLDKMSEVEATSHEASRTLLFAATDTSSSAILRTVLCLAEHPVIQARLRDEILEAKSQSDGDISYEKLAALPLLDAVIRETLRLYPPAPYIDRVAKQDTVLPLSFPITDLNGKILKEIFVPKGTVLTLSIIGANRNTAVWGPDACEWNPERWLHPLPETVTKRQMPGIYSNMCVHSFYLSEFVC</sequence>